<dbReference type="Proteomes" id="UP000035740">
    <property type="component" value="Unassembled WGS sequence"/>
</dbReference>
<accession>A0A0J8DB06</accession>
<proteinExistence type="predicted"/>
<feature type="domain" description="Helicase ATP-binding" evidence="2">
    <location>
        <begin position="56"/>
        <end position="200"/>
    </location>
</feature>
<dbReference type="Pfam" id="PF00176">
    <property type="entry name" value="SNF2-rel_dom"/>
    <property type="match status" value="1"/>
</dbReference>
<evidence type="ECO:0000313" key="3">
    <source>
        <dbReference type="EMBL" id="KMS87365.1"/>
    </source>
</evidence>
<feature type="non-terminal residue" evidence="3">
    <location>
        <position position="218"/>
    </location>
</feature>
<dbReference type="GO" id="GO:0005524">
    <property type="term" value="F:ATP binding"/>
    <property type="evidence" value="ECO:0007669"/>
    <property type="project" value="InterPro"/>
</dbReference>
<dbReference type="Gramene" id="KMS87365">
    <property type="protein sequence ID" value="KMS87365"/>
    <property type="gene ID" value="BVRB_033600"/>
</dbReference>
<dbReference type="GO" id="GO:0043596">
    <property type="term" value="C:nuclear replication fork"/>
    <property type="evidence" value="ECO:0007669"/>
    <property type="project" value="TreeGrafter"/>
</dbReference>
<protein>
    <recommendedName>
        <fullName evidence="2">Helicase ATP-binding domain-containing protein</fullName>
    </recommendedName>
</protein>
<dbReference type="InterPro" id="IPR027417">
    <property type="entry name" value="P-loop_NTPase"/>
</dbReference>
<dbReference type="AlphaFoldDB" id="A0A0J8DB06"/>
<dbReference type="InterPro" id="IPR014001">
    <property type="entry name" value="Helicase_ATP-bd"/>
</dbReference>
<dbReference type="OrthoDB" id="605656at2759"/>
<dbReference type="InterPro" id="IPR038718">
    <property type="entry name" value="SNF2-like_sf"/>
</dbReference>
<evidence type="ECO:0000259" key="2">
    <source>
        <dbReference type="PROSITE" id="PS51192"/>
    </source>
</evidence>
<dbReference type="Gene3D" id="3.40.50.10810">
    <property type="entry name" value="Tandem AAA-ATPase domain"/>
    <property type="match status" value="1"/>
</dbReference>
<name>A0A0J8DB06_BETVV</name>
<evidence type="ECO:0000256" key="1">
    <source>
        <dbReference type="ARBA" id="ARBA00022801"/>
    </source>
</evidence>
<organism evidence="3 4">
    <name type="scientific">Beta vulgaris subsp. vulgaris</name>
    <name type="common">Beet</name>
    <dbReference type="NCBI Taxonomy" id="3555"/>
    <lineage>
        <taxon>Eukaryota</taxon>
        <taxon>Viridiplantae</taxon>
        <taxon>Streptophyta</taxon>
        <taxon>Embryophyta</taxon>
        <taxon>Tracheophyta</taxon>
        <taxon>Spermatophyta</taxon>
        <taxon>Magnoliopsida</taxon>
        <taxon>eudicotyledons</taxon>
        <taxon>Gunneridae</taxon>
        <taxon>Pentapetalae</taxon>
        <taxon>Caryophyllales</taxon>
        <taxon>Chenopodiaceae</taxon>
        <taxon>Betoideae</taxon>
        <taxon>Beta</taxon>
    </lineage>
</organism>
<keyword evidence="4" id="KW-1185">Reference proteome</keyword>
<dbReference type="GO" id="GO:0006281">
    <property type="term" value="P:DNA repair"/>
    <property type="evidence" value="ECO:0007669"/>
    <property type="project" value="TreeGrafter"/>
</dbReference>
<dbReference type="SMART" id="SM00487">
    <property type="entry name" value="DEXDc"/>
    <property type="match status" value="1"/>
</dbReference>
<reference evidence="3 4" key="1">
    <citation type="journal article" date="2014" name="Nature">
        <title>The genome of the recently domesticated crop plant sugar beet (Beta vulgaris).</title>
        <authorList>
            <person name="Dohm J.C."/>
            <person name="Minoche A.E."/>
            <person name="Holtgrawe D."/>
            <person name="Capella-Gutierrez S."/>
            <person name="Zakrzewski F."/>
            <person name="Tafer H."/>
            <person name="Rupp O."/>
            <person name="Sorensen T.R."/>
            <person name="Stracke R."/>
            <person name="Reinhardt R."/>
            <person name="Goesmann A."/>
            <person name="Kraft T."/>
            <person name="Schulz B."/>
            <person name="Stadler P.F."/>
            <person name="Schmidt T."/>
            <person name="Gabaldon T."/>
            <person name="Lehrach H."/>
            <person name="Weisshaar B."/>
            <person name="Himmelbauer H."/>
        </authorList>
    </citation>
    <scope>NUCLEOTIDE SEQUENCE [LARGE SCALE GENOMIC DNA]</scope>
    <source>
        <tissue evidence="3">Taproot</tissue>
    </source>
</reference>
<dbReference type="InterPro" id="IPR000330">
    <property type="entry name" value="SNF2_N"/>
</dbReference>
<evidence type="ECO:0000313" key="4">
    <source>
        <dbReference type="Proteomes" id="UP000035740"/>
    </source>
</evidence>
<dbReference type="GO" id="GO:0031297">
    <property type="term" value="P:replication fork processing"/>
    <property type="evidence" value="ECO:0007669"/>
    <property type="project" value="TreeGrafter"/>
</dbReference>
<sequence>HCISNSILHLKAAYSFDQNRIAKSLWKKLLPFQREGIEQVLLLVLVGKVSESVAAQIVMKFNGRCIVADEMGLGKTVQAIGLISYYHDDLPVLIVVPSSLRFHWKDTLLNWLPEIDENRIHVISSGSCHVTNTRFGSNLVAGSDWPRNENSVDFMIISYALLSKFQSDILQWNPRFTILDESHFIKTLTTQRSRAAAPIIKGFKPFRFSFHVVNAMIR</sequence>
<dbReference type="GO" id="GO:0016787">
    <property type="term" value="F:hydrolase activity"/>
    <property type="evidence" value="ECO:0007669"/>
    <property type="project" value="UniProtKB-KW"/>
</dbReference>
<dbReference type="PANTHER" id="PTHR45766">
    <property type="entry name" value="DNA ANNEALING HELICASE AND ENDONUCLEASE ZRANB3 FAMILY MEMBER"/>
    <property type="match status" value="1"/>
</dbReference>
<gene>
    <name evidence="3" type="ORF">BVRB_033600</name>
</gene>
<dbReference type="PANTHER" id="PTHR45766:SF6">
    <property type="entry name" value="SWI_SNF-RELATED MATRIX-ASSOCIATED ACTIN-DEPENDENT REGULATOR OF CHROMATIN SUBFAMILY A-LIKE PROTEIN 1"/>
    <property type="match status" value="1"/>
</dbReference>
<dbReference type="PROSITE" id="PS51192">
    <property type="entry name" value="HELICASE_ATP_BIND_1"/>
    <property type="match status" value="1"/>
</dbReference>
<dbReference type="SUPFAM" id="SSF52540">
    <property type="entry name" value="P-loop containing nucleoside triphosphate hydrolases"/>
    <property type="match status" value="1"/>
</dbReference>
<dbReference type="EMBL" id="KQ105457">
    <property type="protein sequence ID" value="KMS87365.1"/>
    <property type="molecule type" value="Genomic_DNA"/>
</dbReference>
<keyword evidence="1" id="KW-0378">Hydrolase</keyword>
<feature type="non-terminal residue" evidence="3">
    <location>
        <position position="1"/>
    </location>
</feature>